<dbReference type="SFLD" id="SFLDG01136">
    <property type="entry name" value="C1.6:_Phosphoserine_Phosphatas"/>
    <property type="match status" value="1"/>
</dbReference>
<accession>A0A517MG25</accession>
<organism evidence="8 9">
    <name type="scientific">Roseimaritima multifibrata</name>
    <dbReference type="NCBI Taxonomy" id="1930274"/>
    <lineage>
        <taxon>Bacteria</taxon>
        <taxon>Pseudomonadati</taxon>
        <taxon>Planctomycetota</taxon>
        <taxon>Planctomycetia</taxon>
        <taxon>Pirellulales</taxon>
        <taxon>Pirellulaceae</taxon>
        <taxon>Roseimaritima</taxon>
    </lineage>
</organism>
<evidence type="ECO:0000256" key="7">
    <source>
        <dbReference type="PIRSR" id="PIRSR006118-2"/>
    </source>
</evidence>
<dbReference type="GO" id="GO:0046872">
    <property type="term" value="F:metal ion binding"/>
    <property type="evidence" value="ECO:0007669"/>
    <property type="project" value="UniProtKB-KW"/>
</dbReference>
<evidence type="ECO:0000256" key="5">
    <source>
        <dbReference type="ARBA" id="ARBA00022801"/>
    </source>
</evidence>
<dbReference type="InterPro" id="IPR050793">
    <property type="entry name" value="CMP-NeuNAc_synthase"/>
</dbReference>
<keyword evidence="4 7" id="KW-0479">Metal-binding</keyword>
<dbReference type="Pfam" id="PF08282">
    <property type="entry name" value="Hydrolase_3"/>
    <property type="match status" value="1"/>
</dbReference>
<dbReference type="PANTHER" id="PTHR21485:SF3">
    <property type="entry name" value="N-ACYLNEURAMINATE CYTIDYLYLTRANSFERASE"/>
    <property type="match status" value="1"/>
</dbReference>
<dbReference type="InterPro" id="IPR023214">
    <property type="entry name" value="HAD_sf"/>
</dbReference>
<dbReference type="NCBIfam" id="TIGR01670">
    <property type="entry name" value="KdsC-phosphatas"/>
    <property type="match status" value="1"/>
</dbReference>
<feature type="binding site" evidence="7">
    <location>
        <position position="24"/>
    </location>
    <ligand>
        <name>substrate</name>
    </ligand>
</feature>
<dbReference type="GO" id="GO:0019143">
    <property type="term" value="F:3-deoxy-manno-octulosonate-8-phosphatase activity"/>
    <property type="evidence" value="ECO:0007669"/>
    <property type="project" value="UniProtKB-EC"/>
</dbReference>
<dbReference type="SUPFAM" id="SSF56784">
    <property type="entry name" value="HAD-like"/>
    <property type="match status" value="1"/>
</dbReference>
<dbReference type="PANTHER" id="PTHR21485">
    <property type="entry name" value="HAD SUPERFAMILY MEMBERS CMAS AND KDSC"/>
    <property type="match status" value="1"/>
</dbReference>
<reference evidence="8 9" key="1">
    <citation type="submission" date="2019-02" db="EMBL/GenBank/DDBJ databases">
        <title>Deep-cultivation of Planctomycetes and their phenomic and genomic characterization uncovers novel biology.</title>
        <authorList>
            <person name="Wiegand S."/>
            <person name="Jogler M."/>
            <person name="Boedeker C."/>
            <person name="Pinto D."/>
            <person name="Vollmers J."/>
            <person name="Rivas-Marin E."/>
            <person name="Kohn T."/>
            <person name="Peeters S.H."/>
            <person name="Heuer A."/>
            <person name="Rast P."/>
            <person name="Oberbeckmann S."/>
            <person name="Bunk B."/>
            <person name="Jeske O."/>
            <person name="Meyerdierks A."/>
            <person name="Storesund J.E."/>
            <person name="Kallscheuer N."/>
            <person name="Luecker S."/>
            <person name="Lage O.M."/>
            <person name="Pohl T."/>
            <person name="Merkel B.J."/>
            <person name="Hornburger P."/>
            <person name="Mueller R.-W."/>
            <person name="Bruemmer F."/>
            <person name="Labrenz M."/>
            <person name="Spormann A.M."/>
            <person name="Op den Camp H."/>
            <person name="Overmann J."/>
            <person name="Amann R."/>
            <person name="Jetten M.S.M."/>
            <person name="Mascher T."/>
            <person name="Medema M.H."/>
            <person name="Devos D.P."/>
            <person name="Kaster A.-K."/>
            <person name="Ovreas L."/>
            <person name="Rohde M."/>
            <person name="Galperin M.Y."/>
            <person name="Jogler C."/>
        </authorList>
    </citation>
    <scope>NUCLEOTIDE SEQUENCE [LARGE SCALE GENOMIC DNA]</scope>
    <source>
        <strain evidence="8 9">FF011L</strain>
    </source>
</reference>
<evidence type="ECO:0000313" key="8">
    <source>
        <dbReference type="EMBL" id="QDS93832.1"/>
    </source>
</evidence>
<dbReference type="InterPro" id="IPR036412">
    <property type="entry name" value="HAD-like_sf"/>
</dbReference>
<dbReference type="OrthoDB" id="9805604at2"/>
<dbReference type="RefSeq" id="WP_145351924.1">
    <property type="nucleotide sequence ID" value="NZ_CP036262.1"/>
</dbReference>
<evidence type="ECO:0000313" key="9">
    <source>
        <dbReference type="Proteomes" id="UP000320672"/>
    </source>
</evidence>
<dbReference type="SFLD" id="SFLDG01138">
    <property type="entry name" value="C1.6.2:_Deoxy-d-mannose-octulo"/>
    <property type="match status" value="1"/>
</dbReference>
<protein>
    <submittedName>
        <fullName evidence="8">3-deoxy-D-manno-octulosonate 8-phosphate phosphatase KdsC</fullName>
        <ecNumber evidence="8">3.1.3.45</ecNumber>
    </submittedName>
</protein>
<dbReference type="EMBL" id="CP036262">
    <property type="protein sequence ID" value="QDS93832.1"/>
    <property type="molecule type" value="Genomic_DNA"/>
</dbReference>
<dbReference type="GO" id="GO:0008781">
    <property type="term" value="F:N-acylneuraminate cytidylyltransferase activity"/>
    <property type="evidence" value="ECO:0007669"/>
    <property type="project" value="TreeGrafter"/>
</dbReference>
<dbReference type="SFLD" id="SFLDS00003">
    <property type="entry name" value="Haloacid_Dehalogenase"/>
    <property type="match status" value="1"/>
</dbReference>
<dbReference type="CDD" id="cd01630">
    <property type="entry name" value="HAD_KDO-like"/>
    <property type="match status" value="1"/>
</dbReference>
<evidence type="ECO:0000256" key="3">
    <source>
        <dbReference type="ARBA" id="ARBA00011881"/>
    </source>
</evidence>
<evidence type="ECO:0000256" key="2">
    <source>
        <dbReference type="ARBA" id="ARBA00005893"/>
    </source>
</evidence>
<evidence type="ECO:0000256" key="1">
    <source>
        <dbReference type="ARBA" id="ARBA00001946"/>
    </source>
</evidence>
<dbReference type="PIRSF" id="PIRSF006118">
    <property type="entry name" value="KDO8-P_Ptase"/>
    <property type="match status" value="1"/>
</dbReference>
<dbReference type="Gene3D" id="3.40.50.1000">
    <property type="entry name" value="HAD superfamily/HAD-like"/>
    <property type="match status" value="1"/>
</dbReference>
<feature type="binding site" evidence="7">
    <location>
        <position position="115"/>
    </location>
    <ligand>
        <name>Mg(2+)</name>
        <dbReference type="ChEBI" id="CHEBI:18420"/>
    </ligand>
</feature>
<comment type="subunit">
    <text evidence="3">Homotetramer.</text>
</comment>
<feature type="binding site" evidence="7">
    <location>
        <position position="22"/>
    </location>
    <ligand>
        <name>Mg(2+)</name>
        <dbReference type="ChEBI" id="CHEBI:18420"/>
    </ligand>
</feature>
<dbReference type="AlphaFoldDB" id="A0A517MG25"/>
<keyword evidence="9" id="KW-1185">Reference proteome</keyword>
<keyword evidence="6 7" id="KW-0460">Magnesium</keyword>
<keyword evidence="5 8" id="KW-0378">Hydrolase</keyword>
<dbReference type="InterPro" id="IPR010023">
    <property type="entry name" value="KdsC_fam"/>
</dbReference>
<evidence type="ECO:0000256" key="6">
    <source>
        <dbReference type="ARBA" id="ARBA00022842"/>
    </source>
</evidence>
<gene>
    <name evidence="8" type="primary">kdsC</name>
    <name evidence="8" type="ORF">FF011L_26060</name>
</gene>
<dbReference type="Proteomes" id="UP000320672">
    <property type="component" value="Chromosome"/>
</dbReference>
<name>A0A517MG25_9BACT</name>
<dbReference type="EC" id="3.1.3.45" evidence="8"/>
<sequence>MSRRVLVSDCEIASNIQLILSDVDGVLTNGQIVFDNSGIESKAFHVRDGMGIKLWQRAGFKFGILTARNSQIVRIRAAELGIETVRQGFEHKWPAAAEVIESFGLTPEQTCYIGDDLPDLPVLQRIGLPVAVADACQDVRGVATWTTRASGGHGAVREVIERLLRALDRWDEIAEIQAK</sequence>
<proteinExistence type="inferred from homology"/>
<comment type="similarity">
    <text evidence="2">Belongs to the KdsC family.</text>
</comment>
<comment type="cofactor">
    <cofactor evidence="1 7">
        <name>Mg(2+)</name>
        <dbReference type="ChEBI" id="CHEBI:18420"/>
    </cofactor>
</comment>
<dbReference type="KEGG" id="rml:FF011L_26060"/>
<evidence type="ECO:0000256" key="4">
    <source>
        <dbReference type="ARBA" id="ARBA00022723"/>
    </source>
</evidence>
<dbReference type="FunFam" id="3.40.50.1000:FF:000029">
    <property type="entry name" value="3-deoxy-D-manno-octulosonate 8-phosphate phosphatase KdsC"/>
    <property type="match status" value="1"/>
</dbReference>